<reference evidence="1" key="1">
    <citation type="submission" date="2021-07" db="EMBL/GenBank/DDBJ databases">
        <title>Elsinoe batatas strain:CRI-CJ2 Genome sequencing and assembly.</title>
        <authorList>
            <person name="Huang L."/>
        </authorList>
    </citation>
    <scope>NUCLEOTIDE SEQUENCE</scope>
    <source>
        <strain evidence="1">CRI-CJ2</strain>
    </source>
</reference>
<protein>
    <submittedName>
        <fullName evidence="1">Uncharacterized protein</fullName>
    </submittedName>
</protein>
<accession>A0A8K0PBR7</accession>
<organism evidence="1 2">
    <name type="scientific">Elsinoe batatas</name>
    <dbReference type="NCBI Taxonomy" id="2601811"/>
    <lineage>
        <taxon>Eukaryota</taxon>
        <taxon>Fungi</taxon>
        <taxon>Dikarya</taxon>
        <taxon>Ascomycota</taxon>
        <taxon>Pezizomycotina</taxon>
        <taxon>Dothideomycetes</taxon>
        <taxon>Dothideomycetidae</taxon>
        <taxon>Myriangiales</taxon>
        <taxon>Elsinoaceae</taxon>
        <taxon>Elsinoe</taxon>
    </lineage>
</organism>
<sequence>MADYEELIRAAQDLSAAHTKEYRDPAGIFTKKQWRAYKTIYQEWQEFADKAFDDKNPSKKDYRFLRCIPPVPLIKVFIQTMVTRHRGLVVEKVSLSWLRQLAERWRSLVLHLSDADIPLADWRGIRKVIMVLLLAPDGADQNSQFISQLPQTMGVSTKAREKPLADYPTIVTVLSFLWGRDKYRFPSDNTRTRLQLSFSLLLMLFCGIRPGEFAESTLHRGSNAGLHYRDFELTALANEDGTLH</sequence>
<dbReference type="OrthoDB" id="5400577at2759"/>
<name>A0A8K0PBR7_9PEZI</name>
<evidence type="ECO:0000313" key="1">
    <source>
        <dbReference type="EMBL" id="KAG8623701.1"/>
    </source>
</evidence>
<proteinExistence type="predicted"/>
<comment type="caution">
    <text evidence="1">The sequence shown here is derived from an EMBL/GenBank/DDBJ whole genome shotgun (WGS) entry which is preliminary data.</text>
</comment>
<dbReference type="AlphaFoldDB" id="A0A8K0PBR7"/>
<dbReference type="PANTHER" id="PTHR37535:SF3">
    <property type="entry name" value="FLUG DOMAIN-CONTAINING PROTEIN"/>
    <property type="match status" value="1"/>
</dbReference>
<keyword evidence="2" id="KW-1185">Reference proteome</keyword>
<evidence type="ECO:0000313" key="2">
    <source>
        <dbReference type="Proteomes" id="UP000809789"/>
    </source>
</evidence>
<gene>
    <name evidence="1" type="ORF">KVT40_008677</name>
</gene>
<dbReference type="Proteomes" id="UP000809789">
    <property type="component" value="Unassembled WGS sequence"/>
</dbReference>
<dbReference type="EMBL" id="JAESVG020000010">
    <property type="protein sequence ID" value="KAG8623701.1"/>
    <property type="molecule type" value="Genomic_DNA"/>
</dbReference>
<dbReference type="PANTHER" id="PTHR37535">
    <property type="entry name" value="FLUG DOMAIN PROTEIN"/>
    <property type="match status" value="1"/>
</dbReference>